<dbReference type="GeneID" id="22897463"/>
<dbReference type="EMBL" id="ADOT01000266">
    <property type="protein sequence ID" value="EGX44863.1"/>
    <property type="molecule type" value="Genomic_DNA"/>
</dbReference>
<feature type="signal peptide" evidence="1">
    <location>
        <begin position="1"/>
        <end position="17"/>
    </location>
</feature>
<protein>
    <submittedName>
        <fullName evidence="2">Uncharacterized protein</fullName>
    </submittedName>
</protein>
<keyword evidence="1" id="KW-0732">Signal</keyword>
<evidence type="ECO:0000313" key="3">
    <source>
        <dbReference type="Proteomes" id="UP000008784"/>
    </source>
</evidence>
<dbReference type="HOGENOM" id="CLU_1643297_0_0_1"/>
<gene>
    <name evidence="2" type="ORF">AOL_s00176g34</name>
</gene>
<dbReference type="InParanoid" id="G1XPR0"/>
<organism evidence="2 3">
    <name type="scientific">Arthrobotrys oligospora (strain ATCC 24927 / CBS 115.81 / DSM 1491)</name>
    <name type="common">Nematode-trapping fungus</name>
    <name type="synonym">Didymozoophaga oligospora</name>
    <dbReference type="NCBI Taxonomy" id="756982"/>
    <lineage>
        <taxon>Eukaryota</taxon>
        <taxon>Fungi</taxon>
        <taxon>Dikarya</taxon>
        <taxon>Ascomycota</taxon>
        <taxon>Pezizomycotina</taxon>
        <taxon>Orbiliomycetes</taxon>
        <taxon>Orbiliales</taxon>
        <taxon>Orbiliaceae</taxon>
        <taxon>Orbilia</taxon>
        <taxon>Orbilia oligospora</taxon>
    </lineage>
</organism>
<accession>G1XPR0</accession>
<feature type="chain" id="PRO_5003427346" evidence="1">
    <location>
        <begin position="18"/>
        <end position="161"/>
    </location>
</feature>
<keyword evidence="3" id="KW-1185">Reference proteome</keyword>
<reference evidence="2 3" key="1">
    <citation type="journal article" date="2011" name="PLoS Pathog.">
        <title>Genomic and proteomic analyses of the fungus Arthrobotrys oligospora provide insights into nematode-trap formation.</title>
        <authorList>
            <person name="Yang J."/>
            <person name="Wang L."/>
            <person name="Ji X."/>
            <person name="Feng Y."/>
            <person name="Li X."/>
            <person name="Zou C."/>
            <person name="Xu J."/>
            <person name="Ren Y."/>
            <person name="Mi Q."/>
            <person name="Wu J."/>
            <person name="Liu S."/>
            <person name="Liu Y."/>
            <person name="Huang X."/>
            <person name="Wang H."/>
            <person name="Niu X."/>
            <person name="Li J."/>
            <person name="Liang L."/>
            <person name="Luo Y."/>
            <person name="Ji K."/>
            <person name="Zhou W."/>
            <person name="Yu Z."/>
            <person name="Li G."/>
            <person name="Liu Y."/>
            <person name="Li L."/>
            <person name="Qiao M."/>
            <person name="Feng L."/>
            <person name="Zhang K.-Q."/>
        </authorList>
    </citation>
    <scope>NUCLEOTIDE SEQUENCE [LARGE SCALE GENOMIC DNA]</scope>
    <source>
        <strain evidence="3">ATCC 24927 / CBS 115.81 / DSM 1491</strain>
    </source>
</reference>
<name>G1XPR0_ARTOA</name>
<dbReference type="Proteomes" id="UP000008784">
    <property type="component" value="Unassembled WGS sequence"/>
</dbReference>
<comment type="caution">
    <text evidence="2">The sequence shown here is derived from an EMBL/GenBank/DDBJ whole genome shotgun (WGS) entry which is preliminary data.</text>
</comment>
<proteinExistence type="predicted"/>
<dbReference type="AlphaFoldDB" id="G1XPR0"/>
<dbReference type="RefSeq" id="XP_011126472.1">
    <property type="nucleotide sequence ID" value="XM_011128170.1"/>
</dbReference>
<evidence type="ECO:0000313" key="2">
    <source>
        <dbReference type="EMBL" id="EGX44863.1"/>
    </source>
</evidence>
<evidence type="ECO:0000256" key="1">
    <source>
        <dbReference type="SAM" id="SignalP"/>
    </source>
</evidence>
<sequence>MKVSMLLLAASAIVSSASDVGLVRPWEDLDAMEYASGSPKWHTYSIEEIMKKVVDEGFGHLPLVVTCTSYFYWVSGRAPRITTALVYKFPFTIKHCRLFWCHPEGQCVFRLDGDGGTQNWMQRNWRRAGRSKEICNAPEGQEWNIEMPDGYVPCVTPWNEA</sequence>